<evidence type="ECO:0000313" key="3">
    <source>
        <dbReference type="Proteomes" id="UP000007881"/>
    </source>
</evidence>
<dbReference type="KEGG" id="phm:PSMK_25840"/>
<dbReference type="STRING" id="1142394.PSMK_25840"/>
<dbReference type="RefSeq" id="WP_014437956.1">
    <property type="nucleotide sequence ID" value="NC_017080.1"/>
</dbReference>
<proteinExistence type="predicted"/>
<feature type="transmembrane region" description="Helical" evidence="1">
    <location>
        <begin position="195"/>
        <end position="221"/>
    </location>
</feature>
<evidence type="ECO:0000256" key="1">
    <source>
        <dbReference type="SAM" id="Phobius"/>
    </source>
</evidence>
<keyword evidence="3" id="KW-1185">Reference proteome</keyword>
<keyword evidence="1" id="KW-1133">Transmembrane helix</keyword>
<keyword evidence="1" id="KW-0812">Transmembrane</keyword>
<feature type="transmembrane region" description="Helical" evidence="1">
    <location>
        <begin position="348"/>
        <end position="373"/>
    </location>
</feature>
<dbReference type="OrthoDB" id="5524691at2"/>
<gene>
    <name evidence="2" type="ordered locus">PSMK_25840</name>
</gene>
<feature type="transmembrane region" description="Helical" evidence="1">
    <location>
        <begin position="233"/>
        <end position="260"/>
    </location>
</feature>
<feature type="transmembrane region" description="Helical" evidence="1">
    <location>
        <begin position="81"/>
        <end position="105"/>
    </location>
</feature>
<dbReference type="eggNOG" id="COG1277">
    <property type="taxonomic scope" value="Bacteria"/>
</dbReference>
<dbReference type="HOGENOM" id="CLU_529847_0_0_0"/>
<feature type="transmembrane region" description="Helical" evidence="1">
    <location>
        <begin position="477"/>
        <end position="499"/>
    </location>
</feature>
<feature type="transmembrane region" description="Helical" evidence="1">
    <location>
        <begin position="161"/>
        <end position="183"/>
    </location>
</feature>
<sequence>MSQAAASTASAARTAGGFAAGVSDRLNPIVVKELRQAVKSWFIVGLLLLLLSVLTLIQVIWVMSSTDLGSTSSDGGRDLFLVFQGTLLAIALLGLPVYTGVRLAAERASATSDLLYVTTIRPWSIVWGKLAAGVVVTLLVFAACAPFMIVTYLMRGIDPPTILFVLGLDFLLVLSGLVLAIFLGALPVGIGMKVFLGLIGVAVLLWTFGLTTGAVTSSLVFLGVGADFSDPEFLAGLGATLLLWGAGLLLLLLLVVAMIAPAAADRARPLRVFVTGMWVAGGLAAIGASAWYDEAAPIAIWLIGSFLVLMPALLIASSERDTFGPRQRRVIPEHPSLRLVQGLFSSGAAAGLLWATLLPILTVVLTFLLVPIFDGRGHDADELRYVILGTSVCGLFVLGYTLLATFLRQLFLKSPAKQLATGGIAAVLIAAAMLVPPLVAFALDPRGWDRSEADWLFLNPFGVFFRGGGDSVQGYDLLLLVISSGLVLAGLLLNARWFWKQWKRYAPLRPEESMALASDGVFVAP</sequence>
<dbReference type="AlphaFoldDB" id="I0IHK5"/>
<name>I0IHK5_PHYMF</name>
<reference evidence="2 3" key="1">
    <citation type="submission" date="2012-02" db="EMBL/GenBank/DDBJ databases">
        <title>Complete genome sequence of Phycisphaera mikurensis NBRC 102666.</title>
        <authorList>
            <person name="Ankai A."/>
            <person name="Hosoyama A."/>
            <person name="Terui Y."/>
            <person name="Sekine M."/>
            <person name="Fukai R."/>
            <person name="Kato Y."/>
            <person name="Nakamura S."/>
            <person name="Yamada-Narita S."/>
            <person name="Kawakoshi A."/>
            <person name="Fukunaga Y."/>
            <person name="Yamazaki S."/>
            <person name="Fujita N."/>
        </authorList>
    </citation>
    <scope>NUCLEOTIDE SEQUENCE [LARGE SCALE GENOMIC DNA]</scope>
    <source>
        <strain evidence="3">NBRC 102666 / KCTC 22515 / FYK2301M01</strain>
    </source>
</reference>
<accession>I0IHK5</accession>
<feature type="transmembrane region" description="Helical" evidence="1">
    <location>
        <begin position="272"/>
        <end position="292"/>
    </location>
</feature>
<evidence type="ECO:0000313" key="2">
    <source>
        <dbReference type="EMBL" id="BAM04743.1"/>
    </source>
</evidence>
<dbReference type="Proteomes" id="UP000007881">
    <property type="component" value="Chromosome"/>
</dbReference>
<feature type="transmembrane region" description="Helical" evidence="1">
    <location>
        <begin position="41"/>
        <end position="61"/>
    </location>
</feature>
<organism evidence="2 3">
    <name type="scientific">Phycisphaera mikurensis (strain NBRC 102666 / KCTC 22515 / FYK2301M01)</name>
    <dbReference type="NCBI Taxonomy" id="1142394"/>
    <lineage>
        <taxon>Bacteria</taxon>
        <taxon>Pseudomonadati</taxon>
        <taxon>Planctomycetota</taxon>
        <taxon>Phycisphaerae</taxon>
        <taxon>Phycisphaerales</taxon>
        <taxon>Phycisphaeraceae</taxon>
        <taxon>Phycisphaera</taxon>
    </lineage>
</organism>
<dbReference type="EMBL" id="AP012338">
    <property type="protein sequence ID" value="BAM04743.1"/>
    <property type="molecule type" value="Genomic_DNA"/>
</dbReference>
<feature type="transmembrane region" description="Helical" evidence="1">
    <location>
        <begin position="419"/>
        <end position="443"/>
    </location>
</feature>
<feature type="transmembrane region" description="Helical" evidence="1">
    <location>
        <begin position="385"/>
        <end position="407"/>
    </location>
</feature>
<keyword evidence="1" id="KW-0472">Membrane</keyword>
<feature type="transmembrane region" description="Helical" evidence="1">
    <location>
        <begin position="298"/>
        <end position="316"/>
    </location>
</feature>
<protein>
    <submittedName>
        <fullName evidence="2">Hypothetical membrane protein</fullName>
    </submittedName>
</protein>
<feature type="transmembrane region" description="Helical" evidence="1">
    <location>
        <begin position="126"/>
        <end position="149"/>
    </location>
</feature>